<dbReference type="AlphaFoldDB" id="A0A1I5HNS9"/>
<gene>
    <name evidence="2" type="ORF">SAMN05660359_03873</name>
</gene>
<evidence type="ECO:0000313" key="2">
    <source>
        <dbReference type="EMBL" id="SFO49954.1"/>
    </source>
</evidence>
<evidence type="ECO:0000259" key="1">
    <source>
        <dbReference type="SMART" id="SM00974"/>
    </source>
</evidence>
<organism evidence="2 3">
    <name type="scientific">Geodermatophilus obscurus</name>
    <dbReference type="NCBI Taxonomy" id="1861"/>
    <lineage>
        <taxon>Bacteria</taxon>
        <taxon>Bacillati</taxon>
        <taxon>Actinomycetota</taxon>
        <taxon>Actinomycetes</taxon>
        <taxon>Geodermatophilales</taxon>
        <taxon>Geodermatophilaceae</taxon>
        <taxon>Geodermatophilus</taxon>
    </lineage>
</organism>
<name>A0A1I5HNS9_9ACTN</name>
<dbReference type="OrthoDB" id="9811665at2"/>
<keyword evidence="3" id="KW-1185">Reference proteome</keyword>
<accession>A0A1I5HNS9</accession>
<dbReference type="RefSeq" id="WP_075015155.1">
    <property type="nucleotide sequence ID" value="NZ_FOWE01000010.1"/>
</dbReference>
<proteinExistence type="predicted"/>
<reference evidence="3" key="1">
    <citation type="submission" date="2016-10" db="EMBL/GenBank/DDBJ databases">
        <authorList>
            <person name="Varghese N."/>
            <person name="Submissions S."/>
        </authorList>
    </citation>
    <scope>NUCLEOTIDE SEQUENCE [LARGE SCALE GENOMIC DNA]</scope>
    <source>
        <strain evidence="3">DSM 43161</strain>
    </source>
</reference>
<evidence type="ECO:0000313" key="3">
    <source>
        <dbReference type="Proteomes" id="UP000183642"/>
    </source>
</evidence>
<dbReference type="Proteomes" id="UP000183642">
    <property type="component" value="Unassembled WGS sequence"/>
</dbReference>
<dbReference type="Pfam" id="PF10544">
    <property type="entry name" value="T5orf172"/>
    <property type="match status" value="1"/>
</dbReference>
<protein>
    <submittedName>
        <fullName evidence="2">T5orf172 domain-containing protein</fullName>
    </submittedName>
</protein>
<dbReference type="EMBL" id="FOWE01000010">
    <property type="protein sequence ID" value="SFO49954.1"/>
    <property type="molecule type" value="Genomic_DNA"/>
</dbReference>
<dbReference type="InterPro" id="IPR018306">
    <property type="entry name" value="Phage_T5_Orf172_DNA-bd"/>
</dbReference>
<sequence length="232" mass="25998">MSVAQKWGFGMAPVKPPVQQRRTAAVASLLSFFASDLAPRGRLEELQEQLAEVKGLFSRAHRQDQWDWFTVWRALGRPGRRRAQECAQSLGLLRRALGAGEAGAARDAADRLAAAGGPASLRAFLAGPQPLTEGLGYLYVLSTRESPRLLKIGYTERAVEERVAEINAATGVVIPYGVRAVWTVRNARRVESKVHRLLAVWRVRPDREFFDMDYRDAHRLISDHLRSERAEQ</sequence>
<dbReference type="SMART" id="SM00974">
    <property type="entry name" value="T5orf172"/>
    <property type="match status" value="1"/>
</dbReference>
<feature type="domain" description="Bacteriophage T5 Orf172 DNA-binding" evidence="1">
    <location>
        <begin position="144"/>
        <end position="224"/>
    </location>
</feature>